<evidence type="ECO:0000313" key="2">
    <source>
        <dbReference type="Proteomes" id="UP000004946"/>
    </source>
</evidence>
<reference evidence="1 2" key="1">
    <citation type="submission" date="2010-12" db="EMBL/GenBank/DDBJ databases">
        <authorList>
            <person name="Muzny D."/>
            <person name="Qin X."/>
            <person name="Buhay C."/>
            <person name="Dugan-Rocha S."/>
            <person name="Ding Y."/>
            <person name="Chen G."/>
            <person name="Hawes A."/>
            <person name="Holder M."/>
            <person name="Jhangiani S."/>
            <person name="Johnson A."/>
            <person name="Khan Z."/>
            <person name="Li Z."/>
            <person name="Liu W."/>
            <person name="Liu X."/>
            <person name="Perez L."/>
            <person name="Shen H."/>
            <person name="Wang Q."/>
            <person name="Watt J."/>
            <person name="Xi L."/>
            <person name="Xin Y."/>
            <person name="Zhou J."/>
            <person name="Deng J."/>
            <person name="Jiang H."/>
            <person name="Liu Y."/>
            <person name="Qu J."/>
            <person name="Song X.-Z."/>
            <person name="Zhang L."/>
            <person name="Villasana D."/>
            <person name="Johnson A."/>
            <person name="Liu J."/>
            <person name="Liyanage D."/>
            <person name="Lorensuhewa L."/>
            <person name="Robinson T."/>
            <person name="Song A."/>
            <person name="Song B.-B."/>
            <person name="Dinh H."/>
            <person name="Thornton R."/>
            <person name="Coyle M."/>
            <person name="Francisco L."/>
            <person name="Jackson L."/>
            <person name="Javaid M."/>
            <person name="Korchina V."/>
            <person name="Kovar C."/>
            <person name="Mata R."/>
            <person name="Mathew T."/>
            <person name="Ngo R."/>
            <person name="Nguyen L."/>
            <person name="Nguyen N."/>
            <person name="Okwuonu G."/>
            <person name="Ongeri F."/>
            <person name="Pham C."/>
            <person name="Simmons D."/>
            <person name="Wilczek-Boney K."/>
            <person name="Hale W."/>
            <person name="Jakkamsetti A."/>
            <person name="Pham P."/>
            <person name="Ruth R."/>
            <person name="San Lucas F."/>
            <person name="Warren J."/>
            <person name="Zhang J."/>
            <person name="Zhao Z."/>
            <person name="Zhou C."/>
            <person name="Zhu D."/>
            <person name="Lee S."/>
            <person name="Bess C."/>
            <person name="Blankenburg K."/>
            <person name="Forbes L."/>
            <person name="Fu Q."/>
            <person name="Gubbala S."/>
            <person name="Hirani K."/>
            <person name="Jayaseelan J.C."/>
            <person name="Lara F."/>
            <person name="Munidasa M."/>
            <person name="Palculict T."/>
            <person name="Patil S."/>
            <person name="Pu L.-L."/>
            <person name="Saada N."/>
            <person name="Tang L."/>
            <person name="Weissenberger G."/>
            <person name="Zhu Y."/>
            <person name="Hemphill L."/>
            <person name="Shang Y."/>
            <person name="Youmans B."/>
            <person name="Ayvaz T."/>
            <person name="Ross M."/>
            <person name="Santibanez J."/>
            <person name="Aqrawi P."/>
            <person name="Gross S."/>
            <person name="Joshi V."/>
            <person name="Fowler G."/>
            <person name="Nazareth L."/>
            <person name="Reid J."/>
            <person name="Worley K."/>
            <person name="Petrosino J."/>
            <person name="Highlander S."/>
            <person name="Gibbs R."/>
        </authorList>
    </citation>
    <scope>NUCLEOTIDE SEQUENCE [LARGE SCALE GENOMIC DNA]</scope>
    <source>
        <strain evidence="1 2">DSM 10105</strain>
    </source>
</reference>
<comment type="caution">
    <text evidence="1">The sequence shown here is derived from an EMBL/GenBank/DDBJ whole genome shotgun (WGS) entry which is preliminary data.</text>
</comment>
<dbReference type="EMBL" id="AEON01000001">
    <property type="protein sequence ID" value="EFT83507.1"/>
    <property type="molecule type" value="Genomic_DNA"/>
</dbReference>
<gene>
    <name evidence="1" type="ORF">HMPREF0620_0512</name>
</gene>
<accession>E6K126</accession>
<protein>
    <submittedName>
        <fullName evidence="1">Uncharacterized protein</fullName>
    </submittedName>
</protein>
<organism evidence="1 2">
    <name type="scientific">Parascardovia denticolens DSM 10105 = JCM 12538</name>
    <dbReference type="NCBI Taxonomy" id="864564"/>
    <lineage>
        <taxon>Bacteria</taxon>
        <taxon>Bacillati</taxon>
        <taxon>Actinomycetota</taxon>
        <taxon>Actinomycetes</taxon>
        <taxon>Bifidobacteriales</taxon>
        <taxon>Bifidobacteriaceae</taxon>
        <taxon>Parascardovia</taxon>
    </lineage>
</organism>
<name>E6K126_PARDN</name>
<sequence length="90" mass="9834">MRYICSISIHAPLAGSDNIKSMHRGQTYNFNPRSPCGERQVEPEKIDINGLFQSTLPLRGATPEHAPGRHPCPISIHAPLAGSDLRYQGG</sequence>
<keyword evidence="2" id="KW-1185">Reference proteome</keyword>
<evidence type="ECO:0000313" key="1">
    <source>
        <dbReference type="EMBL" id="EFT83507.1"/>
    </source>
</evidence>
<proteinExistence type="predicted"/>
<dbReference type="Proteomes" id="UP000004946">
    <property type="component" value="Chromosome"/>
</dbReference>
<dbReference type="AlphaFoldDB" id="E6K126"/>
<dbReference type="HOGENOM" id="CLU_2506884_0_0_11"/>
<dbReference type="AntiFam" id="ANF00272">
    <property type="entry name" value="Translation of CRISPR region"/>
</dbReference>